<comment type="caution">
    <text evidence="2">The sequence shown here is derived from an EMBL/GenBank/DDBJ whole genome shotgun (WGS) entry which is preliminary data.</text>
</comment>
<sequence>MRWKGHTSKVNTPRTATGLVTVEDSYCMDAHEGYDFREFKQLVDYKECDFSLYNEVDPPMSCNHGDDKNDKDKGGIGSPPDN</sequence>
<keyword evidence="3" id="KW-1185">Reference proteome</keyword>
<gene>
    <name evidence="2" type="ORF">FRX31_010193</name>
</gene>
<evidence type="ECO:0000313" key="3">
    <source>
        <dbReference type="Proteomes" id="UP000554482"/>
    </source>
</evidence>
<evidence type="ECO:0000256" key="1">
    <source>
        <dbReference type="SAM" id="MobiDB-lite"/>
    </source>
</evidence>
<dbReference type="AlphaFoldDB" id="A0A7J6WUB0"/>
<dbReference type="Proteomes" id="UP000554482">
    <property type="component" value="Unassembled WGS sequence"/>
</dbReference>
<protein>
    <submittedName>
        <fullName evidence="2">Uncharacterized protein</fullName>
    </submittedName>
</protein>
<organism evidence="2 3">
    <name type="scientific">Thalictrum thalictroides</name>
    <name type="common">Rue-anemone</name>
    <name type="synonym">Anemone thalictroides</name>
    <dbReference type="NCBI Taxonomy" id="46969"/>
    <lineage>
        <taxon>Eukaryota</taxon>
        <taxon>Viridiplantae</taxon>
        <taxon>Streptophyta</taxon>
        <taxon>Embryophyta</taxon>
        <taxon>Tracheophyta</taxon>
        <taxon>Spermatophyta</taxon>
        <taxon>Magnoliopsida</taxon>
        <taxon>Ranunculales</taxon>
        <taxon>Ranunculaceae</taxon>
        <taxon>Thalictroideae</taxon>
        <taxon>Thalictrum</taxon>
    </lineage>
</organism>
<feature type="region of interest" description="Disordered" evidence="1">
    <location>
        <begin position="59"/>
        <end position="82"/>
    </location>
</feature>
<accession>A0A7J6WUB0</accession>
<name>A0A7J6WUB0_THATH</name>
<dbReference type="EMBL" id="JABWDY010011025">
    <property type="protein sequence ID" value="KAF5200220.1"/>
    <property type="molecule type" value="Genomic_DNA"/>
</dbReference>
<feature type="compositionally biased region" description="Basic and acidic residues" evidence="1">
    <location>
        <begin position="64"/>
        <end position="74"/>
    </location>
</feature>
<evidence type="ECO:0000313" key="2">
    <source>
        <dbReference type="EMBL" id="KAF5200220.1"/>
    </source>
</evidence>
<proteinExistence type="predicted"/>
<reference evidence="2 3" key="1">
    <citation type="submission" date="2020-06" db="EMBL/GenBank/DDBJ databases">
        <title>Transcriptomic and genomic resources for Thalictrum thalictroides and T. hernandezii: Facilitating candidate gene discovery in an emerging model plant lineage.</title>
        <authorList>
            <person name="Arias T."/>
            <person name="Riano-Pachon D.M."/>
            <person name="Di Stilio V.S."/>
        </authorList>
    </citation>
    <scope>NUCLEOTIDE SEQUENCE [LARGE SCALE GENOMIC DNA]</scope>
    <source>
        <strain evidence="3">cv. WT478/WT964</strain>
        <tissue evidence="2">Leaves</tissue>
    </source>
</reference>